<accession>A0A327NQN8</accession>
<dbReference type="PANTHER" id="PTHR12126">
    <property type="entry name" value="NADH-UBIQUINONE OXIDOREDUCTASE 39 KDA SUBUNIT-RELATED"/>
    <property type="match status" value="1"/>
</dbReference>
<name>A0A327NQN8_9BACT</name>
<dbReference type="Gene3D" id="3.40.50.720">
    <property type="entry name" value="NAD(P)-binding Rossmann-like Domain"/>
    <property type="match status" value="1"/>
</dbReference>
<evidence type="ECO:0000313" key="3">
    <source>
        <dbReference type="Proteomes" id="UP000249016"/>
    </source>
</evidence>
<dbReference type="SUPFAM" id="SSF51735">
    <property type="entry name" value="NAD(P)-binding Rossmann-fold domains"/>
    <property type="match status" value="1"/>
</dbReference>
<dbReference type="GO" id="GO:0044877">
    <property type="term" value="F:protein-containing complex binding"/>
    <property type="evidence" value="ECO:0007669"/>
    <property type="project" value="TreeGrafter"/>
</dbReference>
<evidence type="ECO:0000313" key="2">
    <source>
        <dbReference type="EMBL" id="RAI77690.1"/>
    </source>
</evidence>
<dbReference type="AlphaFoldDB" id="A0A327NQN8"/>
<dbReference type="InterPro" id="IPR016040">
    <property type="entry name" value="NAD(P)-bd_dom"/>
</dbReference>
<dbReference type="InterPro" id="IPR051207">
    <property type="entry name" value="ComplexI_NDUFA9_subunit"/>
</dbReference>
<dbReference type="PANTHER" id="PTHR12126:SF11">
    <property type="entry name" value="NADH DEHYDROGENASE [UBIQUINONE] 1 ALPHA SUBCOMPLEX SUBUNIT 9, MITOCHONDRIAL"/>
    <property type="match status" value="1"/>
</dbReference>
<keyword evidence="3" id="KW-1185">Reference proteome</keyword>
<dbReference type="RefSeq" id="WP_111348563.1">
    <property type="nucleotide sequence ID" value="NZ_QLII01000001.1"/>
</dbReference>
<sequence length="274" mass="30278">MDNVLVIGGSGVLGSAVVNELQKKCINFRIGSRHPIKTDAYSRVNQKQGAPWTRIDLFTGEGLTEALTSVDTVFHLASGQGTIGRESVEVVITRNLLTALKQSDVKHLLYSSIVGVDKIPYSYYQAKLDAETLIRESRVPYTILRATQFHDFVDFVLSKALSLPVGLIPKKLLIQPIQVDVVARKLHQLAQTDPQQSVLNLGGPKVYDAGTLAKLWMQHRNVSKPVLPIPIIGSIMNRIANGFATCPETAIGTQTWEGYLAERYEHLVYPHSVH</sequence>
<protein>
    <submittedName>
        <fullName evidence="2">NmrA family transcriptional regulator</fullName>
    </submittedName>
</protein>
<dbReference type="OrthoDB" id="9771302at2"/>
<reference evidence="2 3" key="1">
    <citation type="submission" date="2018-06" db="EMBL/GenBank/DDBJ databases">
        <title>Spirosoma sp. HMF3257 Genome sequencing and assembly.</title>
        <authorList>
            <person name="Kang H."/>
            <person name="Cha I."/>
            <person name="Kim H."/>
            <person name="Kang J."/>
            <person name="Joh K."/>
        </authorList>
    </citation>
    <scope>NUCLEOTIDE SEQUENCE [LARGE SCALE GENOMIC DNA]</scope>
    <source>
        <strain evidence="2 3">HMF3257</strain>
    </source>
</reference>
<evidence type="ECO:0000259" key="1">
    <source>
        <dbReference type="Pfam" id="PF13460"/>
    </source>
</evidence>
<dbReference type="EMBL" id="QLII01000001">
    <property type="protein sequence ID" value="RAI77690.1"/>
    <property type="molecule type" value="Genomic_DNA"/>
</dbReference>
<dbReference type="Proteomes" id="UP000249016">
    <property type="component" value="Unassembled WGS sequence"/>
</dbReference>
<dbReference type="InterPro" id="IPR036291">
    <property type="entry name" value="NAD(P)-bd_dom_sf"/>
</dbReference>
<comment type="caution">
    <text evidence="2">The sequence shown here is derived from an EMBL/GenBank/DDBJ whole genome shotgun (WGS) entry which is preliminary data.</text>
</comment>
<proteinExistence type="predicted"/>
<feature type="domain" description="NAD(P)-binding" evidence="1">
    <location>
        <begin position="8"/>
        <end position="151"/>
    </location>
</feature>
<organism evidence="2 3">
    <name type="scientific">Spirosoma telluris</name>
    <dbReference type="NCBI Taxonomy" id="2183553"/>
    <lineage>
        <taxon>Bacteria</taxon>
        <taxon>Pseudomonadati</taxon>
        <taxon>Bacteroidota</taxon>
        <taxon>Cytophagia</taxon>
        <taxon>Cytophagales</taxon>
        <taxon>Cytophagaceae</taxon>
        <taxon>Spirosoma</taxon>
    </lineage>
</organism>
<dbReference type="Pfam" id="PF13460">
    <property type="entry name" value="NAD_binding_10"/>
    <property type="match status" value="1"/>
</dbReference>
<gene>
    <name evidence="2" type="ORF">HMF3257_32515</name>
</gene>